<gene>
    <name evidence="3" type="ORF">DY262_18445</name>
</gene>
<sequence>MKRRHALLSSMAAFAAMGLLSACSREPEATPPAPPIDHSQALQVLAAEGKGFTVGAMMAAQTVYVLFDPQCPHCAALWESSQPLLRQARFVWLPVALLNAKSLPQGAAILGAANPAEAMASHEKSLSTGQGGISASASVPAELEAAIKHNTALLTRLGAESVPFIVARDPKGNGARTVAGAMPTGQLASFIGLGGQ</sequence>
<dbReference type="InterPro" id="IPR036249">
    <property type="entry name" value="Thioredoxin-like_sf"/>
</dbReference>
<dbReference type="InterPro" id="IPR051470">
    <property type="entry name" value="Thiol:disulfide_interchange"/>
</dbReference>
<name>A0A372EFB1_9BURK</name>
<dbReference type="SUPFAM" id="SSF52833">
    <property type="entry name" value="Thioredoxin-like"/>
    <property type="match status" value="1"/>
</dbReference>
<dbReference type="InterPro" id="IPR012336">
    <property type="entry name" value="Thioredoxin-like_fold"/>
</dbReference>
<comment type="caution">
    <text evidence="3">The sequence shown here is derived from an EMBL/GenBank/DDBJ whole genome shotgun (WGS) entry which is preliminary data.</text>
</comment>
<dbReference type="EMBL" id="QVLS01000013">
    <property type="protein sequence ID" value="RFP76989.1"/>
    <property type="molecule type" value="Genomic_DNA"/>
</dbReference>
<evidence type="ECO:0000313" key="3">
    <source>
        <dbReference type="EMBL" id="RFP76989.1"/>
    </source>
</evidence>
<dbReference type="PROSITE" id="PS51257">
    <property type="entry name" value="PROKAR_LIPOPROTEIN"/>
    <property type="match status" value="1"/>
</dbReference>
<evidence type="ECO:0000256" key="1">
    <source>
        <dbReference type="SAM" id="SignalP"/>
    </source>
</evidence>
<proteinExistence type="predicted"/>
<evidence type="ECO:0000313" key="4">
    <source>
        <dbReference type="Proteomes" id="UP000261931"/>
    </source>
</evidence>
<dbReference type="RefSeq" id="WP_116960546.1">
    <property type="nucleotide sequence ID" value="NZ_QVLS01000013.1"/>
</dbReference>
<feature type="domain" description="Thioredoxin-like fold" evidence="2">
    <location>
        <begin position="61"/>
        <end position="189"/>
    </location>
</feature>
<dbReference type="Pfam" id="PF13098">
    <property type="entry name" value="Thioredoxin_2"/>
    <property type="match status" value="1"/>
</dbReference>
<organism evidence="3 4">
    <name type="scientific">Hydrogenophaga borbori</name>
    <dbReference type="NCBI Taxonomy" id="2294117"/>
    <lineage>
        <taxon>Bacteria</taxon>
        <taxon>Pseudomonadati</taxon>
        <taxon>Pseudomonadota</taxon>
        <taxon>Betaproteobacteria</taxon>
        <taxon>Burkholderiales</taxon>
        <taxon>Comamonadaceae</taxon>
        <taxon>Hydrogenophaga</taxon>
    </lineage>
</organism>
<dbReference type="Gene3D" id="3.40.30.10">
    <property type="entry name" value="Glutaredoxin"/>
    <property type="match status" value="1"/>
</dbReference>
<keyword evidence="4" id="KW-1185">Reference proteome</keyword>
<feature type="chain" id="PRO_5016935368" evidence="1">
    <location>
        <begin position="16"/>
        <end position="196"/>
    </location>
</feature>
<feature type="signal peptide" evidence="1">
    <location>
        <begin position="1"/>
        <end position="15"/>
    </location>
</feature>
<accession>A0A372EFB1</accession>
<protein>
    <submittedName>
        <fullName evidence="3">DsbC family protein</fullName>
    </submittedName>
</protein>
<evidence type="ECO:0000259" key="2">
    <source>
        <dbReference type="Pfam" id="PF13098"/>
    </source>
</evidence>
<dbReference type="PANTHER" id="PTHR35272:SF4">
    <property type="entry name" value="THIOL:DISULFIDE INTERCHANGE PROTEIN DSBG"/>
    <property type="match status" value="1"/>
</dbReference>
<dbReference type="PANTHER" id="PTHR35272">
    <property type="entry name" value="THIOL:DISULFIDE INTERCHANGE PROTEIN DSBC-RELATED"/>
    <property type="match status" value="1"/>
</dbReference>
<keyword evidence="1" id="KW-0732">Signal</keyword>
<reference evidence="3 4" key="1">
    <citation type="submission" date="2018-08" db="EMBL/GenBank/DDBJ databases">
        <title>Hydrogenophaga sp. LA-38 isolated from sludge.</title>
        <authorList>
            <person name="Im W.-T."/>
        </authorList>
    </citation>
    <scope>NUCLEOTIDE SEQUENCE [LARGE SCALE GENOMIC DNA]</scope>
    <source>
        <strain evidence="3 4">LA-38</strain>
    </source>
</reference>
<dbReference type="AlphaFoldDB" id="A0A372EFB1"/>
<dbReference type="Proteomes" id="UP000261931">
    <property type="component" value="Unassembled WGS sequence"/>
</dbReference>